<feature type="domain" description="Methyl-accepting transducer" evidence="5">
    <location>
        <begin position="711"/>
        <end position="947"/>
    </location>
</feature>
<evidence type="ECO:0000256" key="1">
    <source>
        <dbReference type="PROSITE-ProRule" id="PRU00284"/>
    </source>
</evidence>
<dbReference type="AlphaFoldDB" id="A0A2W1JY34"/>
<feature type="domain" description="Phytochrome chromophore attachment site" evidence="4">
    <location>
        <begin position="196"/>
        <end position="332"/>
    </location>
</feature>
<keyword evidence="3" id="KW-1133">Transmembrane helix</keyword>
<protein>
    <submittedName>
        <fullName evidence="6">Phytochrome-like protein cph2</fullName>
    </submittedName>
</protein>
<feature type="compositionally biased region" description="Polar residues" evidence="2">
    <location>
        <begin position="1"/>
        <end position="18"/>
    </location>
</feature>
<sequence length="976" mass="107028">MRQLPSSQNSQSTPTEVSLPTPPQKEAQRTRPSVPPSTGPSMKAKVTLWALGVSVLPTLLVGLGSYTTYQSLRQQAEGQPSGPQIEARLDEILPPLAMGTGLMAVMAGAIATLLARRTIQPALQASQTSTTLVNRLQRSDAETQLQNRQKDELKALEANVSLIGQQLPSLLATQQEETQKFQVLMEITDHLQNSQTEENLLSTAVISTRKLLRTDRVSVFRFNASGEGTFVAEDVGPGWAKLLWSTIHDPCFDSGYSALYQEGRVKAIDNIYAANLSDCHIGLLEQFGVKANLIAPIIKEGQLFGLLIAHQCSGPRPWQTAEIEVVTQVAAQISAALHSAHLIQRLNEQAEQTHQLLTVSRSIRSSLDEEDVLSTTTTEVRKALKADRVVVYTFDTDWYGTVVAESVLPGFSKALWAEIHDPCFAEGFVEKYQAGRIHAIDNIQSADLGDCYLQQLEAFEVKANLVAPILKDNQLFGLLIAHQCSGPRQWQQTEQNFIGQIALQVGYALEHARFAARLDAEDQKARLIKSLTQSIRASLIEEDILSTTVTEMRKALKADRVIIYGFDADWYGTVVAEAVLPGFPKTLWAEIKDPCFAEGFVKQYQSGRAHSIADVQSAGIGECYRQQLEQFGIRANLVVPILKDQQLFGLLIAHQCSGPRHWQTTDITLMTQVAQQVGYALDHARLLAQMDQAYQLAQGTSTQNQQQRENLQRQISTFLSQSKGAIQHLADQSRQQMVSVSTLYNHIKALADSTQGMVRAFEQGEQHSQRVNQGIQTNQAVVEQMRDSITALETIFTSAAEQIQVLGQPAQQLDALITQVNALAAEVKLQAMNVTLESARKGSAGQEFADIGEKIHALARELDSGLTEVKPLVQTIRANVQNTSNLFINGQQQTLTSTQAVVEIQQQLGQVAASSYQLLSLLGQMTQAATHQAHQSEAANHSAVEVANLTNHTAETSATVVESFNRLTSSVEAIEG</sequence>
<gene>
    <name evidence="6" type="primary">cph2_3</name>
    <name evidence="6" type="ORF">C1752_00818</name>
</gene>
<comment type="caution">
    <text evidence="6">The sequence shown here is derived from an EMBL/GenBank/DDBJ whole genome shotgun (WGS) entry which is preliminary data.</text>
</comment>
<keyword evidence="3" id="KW-0472">Membrane</keyword>
<feature type="transmembrane region" description="Helical" evidence="3">
    <location>
        <begin position="48"/>
        <end position="72"/>
    </location>
</feature>
<evidence type="ECO:0000259" key="4">
    <source>
        <dbReference type="PROSITE" id="PS50046"/>
    </source>
</evidence>
<dbReference type="Gene3D" id="3.30.450.40">
    <property type="match status" value="3"/>
</dbReference>
<dbReference type="InterPro" id="IPR016132">
    <property type="entry name" value="Phyto_chromo_attachment"/>
</dbReference>
<name>A0A2W1JY34_9CYAN</name>
<reference evidence="6 7" key="1">
    <citation type="journal article" date="2018" name="Sci. Rep.">
        <title>A novel species of the marine cyanobacterium Acaryochloris with a unique pigment content and lifestyle.</title>
        <authorList>
            <person name="Partensky F."/>
            <person name="Six C."/>
            <person name="Ratin M."/>
            <person name="Garczarek L."/>
            <person name="Vaulot D."/>
            <person name="Probert I."/>
            <person name="Calteau A."/>
            <person name="Gourvil P."/>
            <person name="Marie D."/>
            <person name="Grebert T."/>
            <person name="Bouchier C."/>
            <person name="Le Panse S."/>
            <person name="Gachenot M."/>
            <person name="Rodriguez F."/>
            <person name="Garrido J.L."/>
        </authorList>
    </citation>
    <scope>NUCLEOTIDE SEQUENCE [LARGE SCALE GENOMIC DNA]</scope>
    <source>
        <strain evidence="6 7">RCC1774</strain>
    </source>
</reference>
<dbReference type="SMART" id="SM00065">
    <property type="entry name" value="GAF"/>
    <property type="match status" value="3"/>
</dbReference>
<evidence type="ECO:0000256" key="2">
    <source>
        <dbReference type="SAM" id="MobiDB-lite"/>
    </source>
</evidence>
<evidence type="ECO:0000259" key="5">
    <source>
        <dbReference type="PROSITE" id="PS50111"/>
    </source>
</evidence>
<feature type="region of interest" description="Disordered" evidence="2">
    <location>
        <begin position="1"/>
        <end position="41"/>
    </location>
</feature>
<dbReference type="SUPFAM" id="SSF58104">
    <property type="entry name" value="Methyl-accepting chemotaxis protein (MCP) signaling domain"/>
    <property type="match status" value="1"/>
</dbReference>
<dbReference type="Pfam" id="PF00015">
    <property type="entry name" value="MCPsignal"/>
    <property type="match status" value="1"/>
</dbReference>
<dbReference type="Pfam" id="PF01590">
    <property type="entry name" value="GAF"/>
    <property type="match status" value="3"/>
</dbReference>
<proteinExistence type="predicted"/>
<dbReference type="Proteomes" id="UP000248857">
    <property type="component" value="Unassembled WGS sequence"/>
</dbReference>
<keyword evidence="1" id="KW-0807">Transducer</keyword>
<dbReference type="GO" id="GO:0007165">
    <property type="term" value="P:signal transduction"/>
    <property type="evidence" value="ECO:0007669"/>
    <property type="project" value="UniProtKB-KW"/>
</dbReference>
<dbReference type="InterPro" id="IPR004089">
    <property type="entry name" value="MCPsignal_dom"/>
</dbReference>
<evidence type="ECO:0000313" key="6">
    <source>
        <dbReference type="EMBL" id="PZD74454.1"/>
    </source>
</evidence>
<dbReference type="EMBL" id="PQWO01000002">
    <property type="protein sequence ID" value="PZD74454.1"/>
    <property type="molecule type" value="Genomic_DNA"/>
</dbReference>
<dbReference type="PROSITE" id="PS50111">
    <property type="entry name" value="CHEMOTAXIS_TRANSDUC_2"/>
    <property type="match status" value="1"/>
</dbReference>
<evidence type="ECO:0000313" key="7">
    <source>
        <dbReference type="Proteomes" id="UP000248857"/>
    </source>
</evidence>
<dbReference type="InterPro" id="IPR029016">
    <property type="entry name" value="GAF-like_dom_sf"/>
</dbReference>
<feature type="domain" description="Phytochrome chromophore attachment site" evidence="4">
    <location>
        <begin position="540"/>
        <end position="676"/>
    </location>
</feature>
<dbReference type="InterPro" id="IPR003018">
    <property type="entry name" value="GAF"/>
</dbReference>
<dbReference type="Gene3D" id="1.10.287.950">
    <property type="entry name" value="Methyl-accepting chemotaxis protein"/>
    <property type="match status" value="1"/>
</dbReference>
<dbReference type="GO" id="GO:0016020">
    <property type="term" value="C:membrane"/>
    <property type="evidence" value="ECO:0007669"/>
    <property type="project" value="InterPro"/>
</dbReference>
<keyword evidence="7" id="KW-1185">Reference proteome</keyword>
<keyword evidence="3" id="KW-0812">Transmembrane</keyword>
<organism evidence="6 7">
    <name type="scientific">Acaryochloris thomasi RCC1774</name>
    <dbReference type="NCBI Taxonomy" id="1764569"/>
    <lineage>
        <taxon>Bacteria</taxon>
        <taxon>Bacillati</taxon>
        <taxon>Cyanobacteriota</taxon>
        <taxon>Cyanophyceae</taxon>
        <taxon>Acaryochloridales</taxon>
        <taxon>Acaryochloridaceae</taxon>
        <taxon>Acaryochloris</taxon>
        <taxon>Acaryochloris thomasi</taxon>
    </lineage>
</organism>
<feature type="transmembrane region" description="Helical" evidence="3">
    <location>
        <begin position="92"/>
        <end position="115"/>
    </location>
</feature>
<evidence type="ECO:0000256" key="3">
    <source>
        <dbReference type="SAM" id="Phobius"/>
    </source>
</evidence>
<dbReference type="PROSITE" id="PS50046">
    <property type="entry name" value="PHYTOCHROME_2"/>
    <property type="match status" value="3"/>
</dbReference>
<feature type="domain" description="Phytochrome chromophore attachment site" evidence="4">
    <location>
        <begin position="368"/>
        <end position="504"/>
    </location>
</feature>
<accession>A0A2W1JY34</accession>
<dbReference type="SUPFAM" id="SSF55781">
    <property type="entry name" value="GAF domain-like"/>
    <property type="match status" value="3"/>
</dbReference>